<organism evidence="1 2">
    <name type="scientific">Pectobacterium fontis</name>
    <dbReference type="NCBI Taxonomy" id="2558042"/>
    <lineage>
        <taxon>Bacteria</taxon>
        <taxon>Pseudomonadati</taxon>
        <taxon>Pseudomonadota</taxon>
        <taxon>Gammaproteobacteria</taxon>
        <taxon>Enterobacterales</taxon>
        <taxon>Pectobacteriaceae</taxon>
        <taxon>Pectobacterium</taxon>
    </lineage>
</organism>
<name>A0A7V8IHI5_9GAMM</name>
<dbReference type="RefSeq" id="WP_039351579.1">
    <property type="nucleotide sequence ID" value="NZ_JSXC01000037.1"/>
</dbReference>
<gene>
    <name evidence="1" type="ORF">OI69_13935</name>
</gene>
<reference evidence="1 2" key="1">
    <citation type="submission" date="2014-10" db="EMBL/GenBank/DDBJ databases">
        <title>Genome sequence of Pectobacterium carotovorum M022.</title>
        <authorList>
            <person name="Chan K.-G."/>
            <person name="Tan W.-S."/>
        </authorList>
    </citation>
    <scope>NUCLEOTIDE SEQUENCE [LARGE SCALE GENOMIC DNA]</scope>
    <source>
        <strain evidence="1 2">M022</strain>
    </source>
</reference>
<dbReference type="AlphaFoldDB" id="A0A7V8IHI5"/>
<protein>
    <submittedName>
        <fullName evidence="1">Uncharacterized protein</fullName>
    </submittedName>
</protein>
<comment type="caution">
    <text evidence="1">The sequence shown here is derived from an EMBL/GenBank/DDBJ whole genome shotgun (WGS) entry which is preliminary data.</text>
</comment>
<dbReference type="EMBL" id="JSXC01000037">
    <property type="protein sequence ID" value="KHN50748.1"/>
    <property type="molecule type" value="Genomic_DNA"/>
</dbReference>
<evidence type="ECO:0000313" key="2">
    <source>
        <dbReference type="Proteomes" id="UP000053038"/>
    </source>
</evidence>
<dbReference type="Proteomes" id="UP000053038">
    <property type="component" value="Unassembled WGS sequence"/>
</dbReference>
<sequence>MFDSFVTTKIRPVRKVFIIDENDIKTFYDIFNHLMIEIDGVINLILPTNDKLFSQNTKEFVNRYDPDVILNYSILNDLDLSEHFNTTTYNSKSSNYNLNKFGSPIFTFTGTPYLASKDPTLIPKKVFSHSKLEPTPESLFLVLNYGVLNKKNLVQLKSMPSIFQEVIVSCVDELPDIYKILFDNDIKYHNLTNSIGSAYSSSSSIFDINYNPKNFFHEKGKKYAFISKKIKFRFHIIFLEYKMHL</sequence>
<proteinExistence type="predicted"/>
<keyword evidence="2" id="KW-1185">Reference proteome</keyword>
<evidence type="ECO:0000313" key="1">
    <source>
        <dbReference type="EMBL" id="KHN50748.1"/>
    </source>
</evidence>
<accession>A0A7V8IHI5</accession>